<evidence type="ECO:0000313" key="2">
    <source>
        <dbReference type="Proteomes" id="UP000625631"/>
    </source>
</evidence>
<organism evidence="1 2">
    <name type="scientific">Hymenobacter negativus</name>
    <dbReference type="NCBI Taxonomy" id="2795026"/>
    <lineage>
        <taxon>Bacteria</taxon>
        <taxon>Pseudomonadati</taxon>
        <taxon>Bacteroidota</taxon>
        <taxon>Cytophagia</taxon>
        <taxon>Cytophagales</taxon>
        <taxon>Hymenobacteraceae</taxon>
        <taxon>Hymenobacter</taxon>
    </lineage>
</organism>
<dbReference type="EMBL" id="JAEDAE010000012">
    <property type="protein sequence ID" value="MBH8560287.1"/>
    <property type="molecule type" value="Genomic_DNA"/>
</dbReference>
<proteinExistence type="predicted"/>
<gene>
    <name evidence="1" type="ORF">I7X13_19660</name>
</gene>
<accession>A0ABS0QC63</accession>
<sequence length="120" mass="13762">MEKLQTWTNSPLALIARRVLKAQRVAMVVGQTVHLSGASREEFLADAEWVAHEAVHLRQYKEHGLLPFLWKYLIESARVGYYHNKYEVEARDEARRVVLADPKHVLCPLPRHAQPGPETA</sequence>
<dbReference type="RefSeq" id="WP_198076785.1">
    <property type="nucleotide sequence ID" value="NZ_JAEDAE010000012.1"/>
</dbReference>
<keyword evidence="2" id="KW-1185">Reference proteome</keyword>
<evidence type="ECO:0000313" key="1">
    <source>
        <dbReference type="EMBL" id="MBH8560287.1"/>
    </source>
</evidence>
<comment type="caution">
    <text evidence="1">The sequence shown here is derived from an EMBL/GenBank/DDBJ whole genome shotgun (WGS) entry which is preliminary data.</text>
</comment>
<dbReference type="Proteomes" id="UP000625631">
    <property type="component" value="Unassembled WGS sequence"/>
</dbReference>
<reference evidence="1 2" key="1">
    <citation type="submission" date="2020-12" db="EMBL/GenBank/DDBJ databases">
        <title>Hymenobacter sp.</title>
        <authorList>
            <person name="Kim M.K."/>
        </authorList>
    </citation>
    <scope>NUCLEOTIDE SEQUENCE [LARGE SCALE GENOMIC DNA]</scope>
    <source>
        <strain evidence="1 2">BT442</strain>
    </source>
</reference>
<protein>
    <recommendedName>
        <fullName evidence="3">DUF4157 domain-containing protein</fullName>
    </recommendedName>
</protein>
<name>A0ABS0QC63_9BACT</name>
<evidence type="ECO:0008006" key="3">
    <source>
        <dbReference type="Google" id="ProtNLM"/>
    </source>
</evidence>